<name>Z9JY70_9MICO</name>
<keyword evidence="3" id="KW-1185">Reference proteome</keyword>
<gene>
    <name evidence="2" type="ORF">BF93_06885</name>
</gene>
<evidence type="ECO:0000313" key="3">
    <source>
        <dbReference type="Proteomes" id="UP000023067"/>
    </source>
</evidence>
<dbReference type="EMBL" id="JDYK01000002">
    <property type="protein sequence ID" value="EWS82742.1"/>
    <property type="molecule type" value="Genomic_DNA"/>
</dbReference>
<feature type="transmembrane region" description="Helical" evidence="1">
    <location>
        <begin position="52"/>
        <end position="70"/>
    </location>
</feature>
<reference evidence="2 3" key="1">
    <citation type="submission" date="2014-02" db="EMBL/GenBank/DDBJ databases">
        <title>Genome sequence of Brachybacterium phenoliresistens strain W13A50.</title>
        <authorList>
            <person name="Wang X."/>
        </authorList>
    </citation>
    <scope>NUCLEOTIDE SEQUENCE [LARGE SCALE GENOMIC DNA]</scope>
    <source>
        <strain evidence="2 3">W13A50</strain>
    </source>
</reference>
<keyword evidence="1" id="KW-0812">Transmembrane</keyword>
<evidence type="ECO:0000256" key="1">
    <source>
        <dbReference type="SAM" id="Phobius"/>
    </source>
</evidence>
<keyword evidence="1" id="KW-1133">Transmembrane helix</keyword>
<dbReference type="AlphaFoldDB" id="Z9JY70"/>
<dbReference type="Proteomes" id="UP000023067">
    <property type="component" value="Unassembled WGS sequence"/>
</dbReference>
<organism evidence="2 3">
    <name type="scientific">Brachybacterium phenoliresistens</name>
    <dbReference type="NCBI Taxonomy" id="396014"/>
    <lineage>
        <taxon>Bacteria</taxon>
        <taxon>Bacillati</taxon>
        <taxon>Actinomycetota</taxon>
        <taxon>Actinomycetes</taxon>
        <taxon>Micrococcales</taxon>
        <taxon>Dermabacteraceae</taxon>
        <taxon>Brachybacterium</taxon>
    </lineage>
</organism>
<protein>
    <submittedName>
        <fullName evidence="2">Membrane protein</fullName>
    </submittedName>
</protein>
<accession>Z9JY70</accession>
<keyword evidence="1" id="KW-0472">Membrane</keyword>
<evidence type="ECO:0000313" key="2">
    <source>
        <dbReference type="EMBL" id="EWS82742.1"/>
    </source>
</evidence>
<dbReference type="HOGENOM" id="CLU_2128706_0_0_11"/>
<proteinExistence type="predicted"/>
<dbReference type="RefSeq" id="WP_051486398.1">
    <property type="nucleotide sequence ID" value="NZ_BAAAOW010000001.1"/>
</dbReference>
<dbReference type="eggNOG" id="ENOG5033M1U">
    <property type="taxonomic scope" value="Bacteria"/>
</dbReference>
<comment type="caution">
    <text evidence="2">The sequence shown here is derived from an EMBL/GenBank/DDBJ whole genome shotgun (WGS) entry which is preliminary data.</text>
</comment>
<sequence>MSEPEKTRETGPIAIAVAAGVLCANSLPHLAAAAAGRRMLTPLAGRQSPPTINALWGATNLAAGLLIIGRRGRRGAPERADLGAFGVGVALFSVWAVVGEAIFGFNAREDGDA</sequence>
<feature type="transmembrane region" description="Helical" evidence="1">
    <location>
        <begin position="82"/>
        <end position="105"/>
    </location>
</feature>